<dbReference type="InterPro" id="IPR040676">
    <property type="entry name" value="DUF5641"/>
</dbReference>
<dbReference type="Gene3D" id="3.30.420.10">
    <property type="entry name" value="Ribonuclease H-like superfamily/Ribonuclease H"/>
    <property type="match status" value="1"/>
</dbReference>
<protein>
    <recommendedName>
        <fullName evidence="1">Integrase catalytic domain-containing protein</fullName>
    </recommendedName>
</protein>
<dbReference type="PANTHER" id="PTHR47331">
    <property type="entry name" value="PHD-TYPE DOMAIN-CONTAINING PROTEIN"/>
    <property type="match status" value="1"/>
</dbReference>
<dbReference type="InterPro" id="IPR036397">
    <property type="entry name" value="RNaseH_sf"/>
</dbReference>
<dbReference type="PROSITE" id="PS50994">
    <property type="entry name" value="INTEGRASE"/>
    <property type="match status" value="1"/>
</dbReference>
<dbReference type="InterPro" id="IPR001584">
    <property type="entry name" value="Integrase_cat-core"/>
</dbReference>
<dbReference type="EMBL" id="CAVLGL010000126">
    <property type="protein sequence ID" value="CAK1601108.1"/>
    <property type="molecule type" value="Genomic_DNA"/>
</dbReference>
<dbReference type="SUPFAM" id="SSF53098">
    <property type="entry name" value="Ribonuclease H-like"/>
    <property type="match status" value="1"/>
</dbReference>
<dbReference type="InterPro" id="IPR012337">
    <property type="entry name" value="RNaseH-like_sf"/>
</dbReference>
<keyword evidence="3" id="KW-1185">Reference proteome</keyword>
<comment type="caution">
    <text evidence="2">The sequence shown here is derived from an EMBL/GenBank/DDBJ whole genome shotgun (WGS) entry which is preliminary data.</text>
</comment>
<proteinExistence type="predicted"/>
<evidence type="ECO:0000313" key="2">
    <source>
        <dbReference type="EMBL" id="CAK1601108.1"/>
    </source>
</evidence>
<name>A0AAV1M095_9NEOP</name>
<evidence type="ECO:0000259" key="1">
    <source>
        <dbReference type="PROSITE" id="PS50994"/>
    </source>
</evidence>
<dbReference type="Pfam" id="PF18701">
    <property type="entry name" value="DUF5641"/>
    <property type="match status" value="1"/>
</dbReference>
<dbReference type="Proteomes" id="UP001314205">
    <property type="component" value="Unassembled WGS sequence"/>
</dbReference>
<accession>A0AAV1M095</accession>
<evidence type="ECO:0000313" key="3">
    <source>
        <dbReference type="Proteomes" id="UP001314205"/>
    </source>
</evidence>
<dbReference type="AlphaFoldDB" id="A0AAV1M095"/>
<feature type="domain" description="Integrase catalytic" evidence="1">
    <location>
        <begin position="10"/>
        <end position="203"/>
    </location>
</feature>
<sequence>MGELPASRVTPSLPFSTTGVDYAGPFNLKTWRGRGARTYKAYVALFVCFATKAIHIELVTGLDTQSFLAAFRRFVSRRGKPQQMVSDNGTTFQGASNQINEIYQFLRDSSDEIMTSLSNDGIKWSFLPVYTPHMGGIYEAAVKSCKYFLKRVLAAALLTYEEFVTVLIQVEGILNSRPLCPLSNTDINDFSALTPAHFLIGRAITTVPDYEYKDVPAHRLTLFQQLQQLQQDFWRRWSRDYIGILQQRTKWRSSKGAALSVGTMVVVKDDRLPPCQWKLGRIIQTHDGRDSVARVATVLTSKGEIKRSYVHLCPLPINID</sequence>
<organism evidence="2 3">
    <name type="scientific">Parnassius mnemosyne</name>
    <name type="common">clouded apollo</name>
    <dbReference type="NCBI Taxonomy" id="213953"/>
    <lineage>
        <taxon>Eukaryota</taxon>
        <taxon>Metazoa</taxon>
        <taxon>Ecdysozoa</taxon>
        <taxon>Arthropoda</taxon>
        <taxon>Hexapoda</taxon>
        <taxon>Insecta</taxon>
        <taxon>Pterygota</taxon>
        <taxon>Neoptera</taxon>
        <taxon>Endopterygota</taxon>
        <taxon>Lepidoptera</taxon>
        <taxon>Glossata</taxon>
        <taxon>Ditrysia</taxon>
        <taxon>Papilionoidea</taxon>
        <taxon>Papilionidae</taxon>
        <taxon>Parnassiinae</taxon>
        <taxon>Parnassini</taxon>
        <taxon>Parnassius</taxon>
        <taxon>Driopa</taxon>
    </lineage>
</organism>
<dbReference type="GO" id="GO:0015074">
    <property type="term" value="P:DNA integration"/>
    <property type="evidence" value="ECO:0007669"/>
    <property type="project" value="InterPro"/>
</dbReference>
<gene>
    <name evidence="2" type="ORF">PARMNEM_LOCUS19783</name>
</gene>
<dbReference type="GO" id="GO:0003676">
    <property type="term" value="F:nucleic acid binding"/>
    <property type="evidence" value="ECO:0007669"/>
    <property type="project" value="InterPro"/>
</dbReference>
<reference evidence="2 3" key="1">
    <citation type="submission" date="2023-11" db="EMBL/GenBank/DDBJ databases">
        <authorList>
            <person name="Hedman E."/>
            <person name="Englund M."/>
            <person name="Stromberg M."/>
            <person name="Nyberg Akerstrom W."/>
            <person name="Nylinder S."/>
            <person name="Jareborg N."/>
            <person name="Kallberg Y."/>
            <person name="Kronander E."/>
        </authorList>
    </citation>
    <scope>NUCLEOTIDE SEQUENCE [LARGE SCALE GENOMIC DNA]</scope>
</reference>